<evidence type="ECO:0000256" key="2">
    <source>
        <dbReference type="ARBA" id="ARBA00022692"/>
    </source>
</evidence>
<keyword evidence="4 5" id="KW-0472">Membrane</keyword>
<dbReference type="InterPro" id="IPR007016">
    <property type="entry name" value="O-antigen_ligase-rel_domated"/>
</dbReference>
<accession>A0ABU7UXL4</accession>
<feature type="transmembrane region" description="Helical" evidence="5">
    <location>
        <begin position="212"/>
        <end position="229"/>
    </location>
</feature>
<reference evidence="7 8" key="1">
    <citation type="submission" date="2024-01" db="EMBL/GenBank/DDBJ databases">
        <title>Novel species of the genus Luteimonas isolated from rivers.</title>
        <authorList>
            <person name="Lu H."/>
        </authorList>
    </citation>
    <scope>NUCLEOTIDE SEQUENCE [LARGE SCALE GENOMIC DNA]</scope>
    <source>
        <strain evidence="7 8">FXH3W</strain>
    </source>
</reference>
<evidence type="ECO:0000259" key="6">
    <source>
        <dbReference type="Pfam" id="PF04932"/>
    </source>
</evidence>
<evidence type="ECO:0000313" key="8">
    <source>
        <dbReference type="Proteomes" id="UP001356170"/>
    </source>
</evidence>
<dbReference type="Proteomes" id="UP001356170">
    <property type="component" value="Unassembled WGS sequence"/>
</dbReference>
<gene>
    <name evidence="7" type="ORF">V3390_00620</name>
</gene>
<feature type="domain" description="O-antigen ligase-related" evidence="6">
    <location>
        <begin position="245"/>
        <end position="389"/>
    </location>
</feature>
<comment type="caution">
    <text evidence="7">The sequence shown here is derived from an EMBL/GenBank/DDBJ whole genome shotgun (WGS) entry which is preliminary data.</text>
</comment>
<dbReference type="Pfam" id="PF04932">
    <property type="entry name" value="Wzy_C"/>
    <property type="match status" value="1"/>
</dbReference>
<feature type="transmembrane region" description="Helical" evidence="5">
    <location>
        <begin position="421"/>
        <end position="438"/>
    </location>
</feature>
<dbReference type="InterPro" id="IPR051533">
    <property type="entry name" value="WaaL-like"/>
</dbReference>
<feature type="transmembrane region" description="Helical" evidence="5">
    <location>
        <begin position="78"/>
        <end position="99"/>
    </location>
</feature>
<keyword evidence="7" id="KW-0436">Ligase</keyword>
<feature type="transmembrane region" description="Helical" evidence="5">
    <location>
        <begin position="264"/>
        <end position="282"/>
    </location>
</feature>
<comment type="subcellular location">
    <subcellularLocation>
        <location evidence="1">Membrane</location>
        <topology evidence="1">Multi-pass membrane protein</topology>
    </subcellularLocation>
</comment>
<keyword evidence="3 5" id="KW-1133">Transmembrane helix</keyword>
<dbReference type="RefSeq" id="WP_331702907.1">
    <property type="nucleotide sequence ID" value="NZ_JAZHBO010000001.1"/>
</dbReference>
<keyword evidence="8" id="KW-1185">Reference proteome</keyword>
<evidence type="ECO:0000256" key="4">
    <source>
        <dbReference type="ARBA" id="ARBA00023136"/>
    </source>
</evidence>
<name>A0ABU7UXL4_9GAMM</name>
<evidence type="ECO:0000256" key="3">
    <source>
        <dbReference type="ARBA" id="ARBA00022989"/>
    </source>
</evidence>
<feature type="transmembrane region" description="Helical" evidence="5">
    <location>
        <begin position="167"/>
        <end position="192"/>
    </location>
</feature>
<feature type="transmembrane region" description="Helical" evidence="5">
    <location>
        <begin position="294"/>
        <end position="314"/>
    </location>
</feature>
<organism evidence="7 8">
    <name type="scientific">Aquilutibacter rugosus</name>
    <dbReference type="NCBI Taxonomy" id="3115820"/>
    <lineage>
        <taxon>Bacteria</taxon>
        <taxon>Pseudomonadati</taxon>
        <taxon>Pseudomonadota</taxon>
        <taxon>Gammaproteobacteria</taxon>
        <taxon>Lysobacterales</taxon>
        <taxon>Lysobacteraceae</taxon>
        <taxon>Aquilutibacter</taxon>
    </lineage>
</organism>
<proteinExistence type="predicted"/>
<dbReference type="PANTHER" id="PTHR37422">
    <property type="entry name" value="TEICHURONIC ACID BIOSYNTHESIS PROTEIN TUAE"/>
    <property type="match status" value="1"/>
</dbReference>
<dbReference type="GO" id="GO:0016874">
    <property type="term" value="F:ligase activity"/>
    <property type="evidence" value="ECO:0007669"/>
    <property type="project" value="UniProtKB-KW"/>
</dbReference>
<evidence type="ECO:0000256" key="1">
    <source>
        <dbReference type="ARBA" id="ARBA00004141"/>
    </source>
</evidence>
<feature type="transmembrane region" description="Helical" evidence="5">
    <location>
        <begin position="381"/>
        <end position="401"/>
    </location>
</feature>
<feature type="transmembrane region" description="Helical" evidence="5">
    <location>
        <begin position="48"/>
        <end position="66"/>
    </location>
</feature>
<dbReference type="EMBL" id="JAZHBO010000001">
    <property type="protein sequence ID" value="MEF2154748.1"/>
    <property type="molecule type" value="Genomic_DNA"/>
</dbReference>
<protein>
    <submittedName>
        <fullName evidence="7">O-antigen ligase family protein</fullName>
    </submittedName>
</protein>
<feature type="transmembrane region" description="Helical" evidence="5">
    <location>
        <begin position="241"/>
        <end position="258"/>
    </location>
</feature>
<keyword evidence="2 5" id="KW-0812">Transmembrane</keyword>
<feature type="transmembrane region" description="Helical" evidence="5">
    <location>
        <begin position="136"/>
        <end position="155"/>
    </location>
</feature>
<evidence type="ECO:0000313" key="7">
    <source>
        <dbReference type="EMBL" id="MEF2154748.1"/>
    </source>
</evidence>
<feature type="transmembrane region" description="Helical" evidence="5">
    <location>
        <begin position="444"/>
        <end position="463"/>
    </location>
</feature>
<dbReference type="PANTHER" id="PTHR37422:SF13">
    <property type="entry name" value="LIPOPOLYSACCHARIDE BIOSYNTHESIS PROTEIN PA4999-RELATED"/>
    <property type="match status" value="1"/>
</dbReference>
<sequence length="469" mass="50253">MLNLQSVSVPSESPRLRWLPQSAAEWTSVVLTLAALFLGGGAKGTGDAIIHTLSALAFGMAAWQMGVNTSTPKSHSTLWSRLVCGLFVLAALVMAAQLIPLPSALAEANPQRTQVFRDLALAGITRDSWPLSLDRWGTVRSLAALMSTFAVYLLLRSLPLEGRLRTLRILGVVTLLCALLGFSQAAAGVHAWRAWEQGNNSGATGFFANRNHYATLMAMWVPLSLALGIGARQARRTSEAGFWFAAFVIFILSGALSFSRTGFALLLLTVAVSLPLLTLAFGRRGSLLSRLVPLFAVLVAALGIYVYAAPGLLARLERDPLEDLRWQYLHFGLDTARAYWPWGSGLGSFPYVYAPFEPVTAMVNSFAARAHNDLLQTGIEAGLPGLVVLALWFVTVLVLVFRNAFPGKSTAAAADNHHEGTASLVLRVSGLVLLVPFVHSLVDYPLRTLAVAGLFGLVLAIAVSPRGSP</sequence>
<evidence type="ECO:0000256" key="5">
    <source>
        <dbReference type="SAM" id="Phobius"/>
    </source>
</evidence>